<dbReference type="OrthoDB" id="2331609at2"/>
<sequence>MLKNKKIRVIVVVILSLFLIGRTSMAIIKGVEHLRIEKQKRQKAESIKESKKEVKEQAKARQKIALWVVQHYEGTEPIKTIEIGKIYTYGILGSGGRSTSVIINKKKQNAIEGIVVDEDNNPMRSGSYYANSEYKYVEEKMTDKNLEGVDVIYWEGKHNDTRFE</sequence>
<organism evidence="1 2">
    <name type="scientific">Ligilactobacillus murinus</name>
    <dbReference type="NCBI Taxonomy" id="1622"/>
    <lineage>
        <taxon>Bacteria</taxon>
        <taxon>Bacillati</taxon>
        <taxon>Bacillota</taxon>
        <taxon>Bacilli</taxon>
        <taxon>Lactobacillales</taxon>
        <taxon>Lactobacillaceae</taxon>
        <taxon>Ligilactobacillus</taxon>
    </lineage>
</organism>
<dbReference type="AlphaFoldDB" id="A0A4Q2AZ44"/>
<evidence type="ECO:0000313" key="2">
    <source>
        <dbReference type="Proteomes" id="UP000289316"/>
    </source>
</evidence>
<accession>A0A4Q2AZ44</accession>
<gene>
    <name evidence="1" type="ORF">D6C19_00875</name>
</gene>
<protein>
    <submittedName>
        <fullName evidence="1">Uncharacterized protein</fullName>
    </submittedName>
</protein>
<evidence type="ECO:0000313" key="1">
    <source>
        <dbReference type="EMBL" id="RXV75448.1"/>
    </source>
</evidence>
<name>A0A4Q2AZ44_9LACO</name>
<proteinExistence type="predicted"/>
<reference evidence="1 2" key="1">
    <citation type="submission" date="2018-09" db="EMBL/GenBank/DDBJ databases">
        <title>Murine metabolic-syndrome-specific gut microbial biobank.</title>
        <authorList>
            <person name="Liu C."/>
        </authorList>
    </citation>
    <scope>NUCLEOTIDE SEQUENCE [LARGE SCALE GENOMIC DNA]</scope>
    <source>
        <strain evidence="1 2">C-30</strain>
    </source>
</reference>
<dbReference type="Proteomes" id="UP000289316">
    <property type="component" value="Unassembled WGS sequence"/>
</dbReference>
<dbReference type="EMBL" id="QZFR01000003">
    <property type="protein sequence ID" value="RXV75448.1"/>
    <property type="molecule type" value="Genomic_DNA"/>
</dbReference>
<comment type="caution">
    <text evidence="1">The sequence shown here is derived from an EMBL/GenBank/DDBJ whole genome shotgun (WGS) entry which is preliminary data.</text>
</comment>